<gene>
    <name evidence="7" type="ORF">DFR52_10669</name>
</gene>
<comment type="caution">
    <text evidence="7">The sequence shown here is derived from an EMBL/GenBank/DDBJ whole genome shotgun (WGS) entry which is preliminary data.</text>
</comment>
<evidence type="ECO:0000256" key="3">
    <source>
        <dbReference type="ARBA" id="ARBA00023004"/>
    </source>
</evidence>
<protein>
    <submittedName>
        <fullName evidence="7">Cbb3-type cytochrome c oxidase subunit III</fullName>
    </submittedName>
</protein>
<dbReference type="Proteomes" id="UP000246352">
    <property type="component" value="Unassembled WGS sequence"/>
</dbReference>
<evidence type="ECO:0000313" key="8">
    <source>
        <dbReference type="Proteomes" id="UP000246352"/>
    </source>
</evidence>
<reference evidence="7 8" key="1">
    <citation type="submission" date="2018-05" db="EMBL/GenBank/DDBJ databases">
        <title>Genomic Encyclopedia of Type Strains, Phase IV (KMG-IV): sequencing the most valuable type-strain genomes for metagenomic binning, comparative biology and taxonomic classification.</title>
        <authorList>
            <person name="Goeker M."/>
        </authorList>
    </citation>
    <scope>NUCLEOTIDE SEQUENCE [LARGE SCALE GENOMIC DNA]</scope>
    <source>
        <strain evidence="7 8">DSM 16791</strain>
    </source>
</reference>
<keyword evidence="8" id="KW-1185">Reference proteome</keyword>
<keyword evidence="3 4" id="KW-0408">Iron</keyword>
<evidence type="ECO:0000256" key="2">
    <source>
        <dbReference type="ARBA" id="ARBA00022723"/>
    </source>
</evidence>
<evidence type="ECO:0000256" key="1">
    <source>
        <dbReference type="ARBA" id="ARBA00022617"/>
    </source>
</evidence>
<dbReference type="SUPFAM" id="SSF46626">
    <property type="entry name" value="Cytochrome c"/>
    <property type="match status" value="1"/>
</dbReference>
<dbReference type="GO" id="GO:0020037">
    <property type="term" value="F:heme binding"/>
    <property type="evidence" value="ECO:0007669"/>
    <property type="project" value="InterPro"/>
</dbReference>
<sequence length="110" mass="11489">MKALKLLSLSSVMLVAPGLAQAQTDPDVGVGQVLVELNCSRCHATGLTGASPHSMAPPFRTLGERYPMDALEEAFASGHITSAHPDMPDFTATPDQIGAIIAYIASIQAQ</sequence>
<keyword evidence="2 4" id="KW-0479">Metal-binding</keyword>
<dbReference type="EMBL" id="QGTR01000006">
    <property type="protein sequence ID" value="PWV97546.1"/>
    <property type="molecule type" value="Genomic_DNA"/>
</dbReference>
<dbReference type="InterPro" id="IPR009056">
    <property type="entry name" value="Cyt_c-like_dom"/>
</dbReference>
<keyword evidence="1 4" id="KW-0349">Heme</keyword>
<proteinExistence type="predicted"/>
<evidence type="ECO:0000259" key="6">
    <source>
        <dbReference type="PROSITE" id="PS51007"/>
    </source>
</evidence>
<dbReference type="PROSITE" id="PS51007">
    <property type="entry name" value="CYTC"/>
    <property type="match status" value="1"/>
</dbReference>
<dbReference type="GO" id="GO:0009055">
    <property type="term" value="F:electron transfer activity"/>
    <property type="evidence" value="ECO:0007669"/>
    <property type="project" value="InterPro"/>
</dbReference>
<dbReference type="InterPro" id="IPR036909">
    <property type="entry name" value="Cyt_c-like_dom_sf"/>
</dbReference>
<feature type="chain" id="PRO_5016273867" evidence="5">
    <location>
        <begin position="23"/>
        <end position="110"/>
    </location>
</feature>
<dbReference type="Gene3D" id="1.10.760.10">
    <property type="entry name" value="Cytochrome c-like domain"/>
    <property type="match status" value="1"/>
</dbReference>
<evidence type="ECO:0000256" key="4">
    <source>
        <dbReference type="PROSITE-ProRule" id="PRU00433"/>
    </source>
</evidence>
<feature type="signal peptide" evidence="5">
    <location>
        <begin position="1"/>
        <end position="22"/>
    </location>
</feature>
<dbReference type="AlphaFoldDB" id="A0A317PEI9"/>
<dbReference type="GO" id="GO:0046872">
    <property type="term" value="F:metal ion binding"/>
    <property type="evidence" value="ECO:0007669"/>
    <property type="project" value="UniProtKB-KW"/>
</dbReference>
<dbReference type="Pfam" id="PF00034">
    <property type="entry name" value="Cytochrom_C"/>
    <property type="match status" value="1"/>
</dbReference>
<keyword evidence="5" id="KW-0732">Signal</keyword>
<evidence type="ECO:0000256" key="5">
    <source>
        <dbReference type="SAM" id="SignalP"/>
    </source>
</evidence>
<accession>A0A317PEI9</accession>
<feature type="domain" description="Cytochrome c" evidence="6">
    <location>
        <begin position="26"/>
        <end position="108"/>
    </location>
</feature>
<organism evidence="7 8">
    <name type="scientific">Hoeflea marina</name>
    <dbReference type="NCBI Taxonomy" id="274592"/>
    <lineage>
        <taxon>Bacteria</taxon>
        <taxon>Pseudomonadati</taxon>
        <taxon>Pseudomonadota</taxon>
        <taxon>Alphaproteobacteria</taxon>
        <taxon>Hyphomicrobiales</taxon>
        <taxon>Rhizobiaceae</taxon>
        <taxon>Hoeflea</taxon>
    </lineage>
</organism>
<name>A0A317PEI9_9HYPH</name>
<evidence type="ECO:0000313" key="7">
    <source>
        <dbReference type="EMBL" id="PWV97546.1"/>
    </source>
</evidence>